<evidence type="ECO:0000256" key="2">
    <source>
        <dbReference type="ARBA" id="ARBA00006395"/>
    </source>
</evidence>
<dbReference type="InterPro" id="IPR032199">
    <property type="entry name" value="RMI1_C"/>
</dbReference>
<evidence type="ECO:0000256" key="5">
    <source>
        <dbReference type="ARBA" id="ARBA00023242"/>
    </source>
</evidence>
<feature type="region of interest" description="Disordered" evidence="7">
    <location>
        <begin position="368"/>
        <end position="450"/>
    </location>
</feature>
<dbReference type="PANTHER" id="PTHR14790:SF15">
    <property type="entry name" value="RECQ-MEDIATED GENOME INSTABILITY PROTEIN 1"/>
    <property type="match status" value="1"/>
</dbReference>
<dbReference type="GO" id="GO:0000166">
    <property type="term" value="F:nucleotide binding"/>
    <property type="evidence" value="ECO:0007669"/>
    <property type="project" value="InterPro"/>
</dbReference>
<name>A0A1A8R9L3_9TELE</name>
<dbReference type="InterPro" id="IPR049363">
    <property type="entry name" value="RMI1_N"/>
</dbReference>
<dbReference type="Pfam" id="PF21000">
    <property type="entry name" value="RMI1_N_N"/>
    <property type="match status" value="1"/>
</dbReference>
<evidence type="ECO:0000256" key="4">
    <source>
        <dbReference type="ARBA" id="ARBA00022705"/>
    </source>
</evidence>
<dbReference type="PANTHER" id="PTHR14790">
    <property type="entry name" value="RECQ-MEDIATED GENOME INSTABILITY PROTEIN 1 RMI1"/>
    <property type="match status" value="1"/>
</dbReference>
<feature type="region of interest" description="Disordered" evidence="7">
    <location>
        <begin position="478"/>
        <end position="509"/>
    </location>
</feature>
<dbReference type="GO" id="GO:0031422">
    <property type="term" value="C:RecQ family helicase-topoisomerase III complex"/>
    <property type="evidence" value="ECO:0007669"/>
    <property type="project" value="TreeGrafter"/>
</dbReference>
<dbReference type="InterPro" id="IPR044881">
    <property type="entry name" value="RMI1_N_N_sf"/>
</dbReference>
<feature type="compositionally biased region" description="Low complexity" evidence="7">
    <location>
        <begin position="494"/>
        <end position="508"/>
    </location>
</feature>
<dbReference type="Gene3D" id="2.40.50.770">
    <property type="entry name" value="RecQ-mediated genome instability protein Rmi1, C-terminal domain"/>
    <property type="match status" value="1"/>
</dbReference>
<dbReference type="GO" id="GO:0000724">
    <property type="term" value="P:double-strand break repair via homologous recombination"/>
    <property type="evidence" value="ECO:0007669"/>
    <property type="project" value="TreeGrafter"/>
</dbReference>
<evidence type="ECO:0000256" key="7">
    <source>
        <dbReference type="SAM" id="MobiDB-lite"/>
    </source>
</evidence>
<dbReference type="GO" id="GO:0006260">
    <property type="term" value="P:DNA replication"/>
    <property type="evidence" value="ECO:0007669"/>
    <property type="project" value="UniProtKB-KW"/>
</dbReference>
<dbReference type="FunFam" id="1.10.8.1020:FF:000001">
    <property type="entry name" value="RecQ-mediated genome instability protein 1"/>
    <property type="match status" value="1"/>
</dbReference>
<dbReference type="InterPro" id="IPR042470">
    <property type="entry name" value="RMI1_N_C_sf"/>
</dbReference>
<dbReference type="AlphaFoldDB" id="A0A1A8R9L3"/>
<gene>
    <name evidence="11" type="primary">RMI1</name>
</gene>
<dbReference type="Gene3D" id="2.40.50.510">
    <property type="match status" value="1"/>
</dbReference>
<accession>A0A1A8R9L3</accession>
<reference evidence="11" key="1">
    <citation type="submission" date="2016-05" db="EMBL/GenBank/DDBJ databases">
        <authorList>
            <person name="Lavstsen T."/>
            <person name="Jespersen J.S."/>
        </authorList>
    </citation>
    <scope>NUCLEOTIDE SEQUENCE</scope>
    <source>
        <tissue evidence="11">Brain</tissue>
    </source>
</reference>
<dbReference type="Pfam" id="PF16099">
    <property type="entry name" value="RMI1_C"/>
    <property type="match status" value="1"/>
</dbReference>
<feature type="domain" description="RMI1 N-terminal" evidence="10">
    <location>
        <begin position="16"/>
        <end position="66"/>
    </location>
</feature>
<evidence type="ECO:0000256" key="1">
    <source>
        <dbReference type="ARBA" id="ARBA00004123"/>
    </source>
</evidence>
<dbReference type="FunFam" id="2.40.50.770:FF:000002">
    <property type="entry name" value="recQ-mediated genome instability protein 1"/>
    <property type="match status" value="1"/>
</dbReference>
<dbReference type="InterPro" id="IPR013894">
    <property type="entry name" value="RMI1_OB"/>
</dbReference>
<feature type="domain" description="RecQ-mediated genome instability protein 1 C-terminal OB-fold" evidence="9">
    <location>
        <begin position="516"/>
        <end position="653"/>
    </location>
</feature>
<comment type="similarity">
    <text evidence="2">Belongs to the RMI1 family.</text>
</comment>
<evidence type="ECO:0000259" key="8">
    <source>
        <dbReference type="Pfam" id="PF08585"/>
    </source>
</evidence>
<feature type="domain" description="RecQ mediated genome instability protein 1 OB-fold" evidence="8">
    <location>
        <begin position="72"/>
        <end position="207"/>
    </location>
</feature>
<feature type="region of interest" description="Disordered" evidence="7">
    <location>
        <begin position="277"/>
        <end position="355"/>
    </location>
</feature>
<evidence type="ECO:0000259" key="10">
    <source>
        <dbReference type="Pfam" id="PF21000"/>
    </source>
</evidence>
<keyword evidence="5" id="KW-0539">Nucleus</keyword>
<sequence length="656" mass="72186">MPLETHSRVHATQAWLLSTWHVQVPFAWLQACVKWLQEEAGGANRLSQQQINQQVLDQWLLTDLRDLDHPVLPEGLAQAQKTELSGFFCVQVDSLLDISQPAYGQLQKWRGTDCSNDEVSAVTQATQRPWEAKPNRMLLLQVTDGVQSLEAMEYQSIPALSSALRPGAKLQLQGQMVSRLGVLLLGPSNVKVLGGEVEDLVERNSQGKVLCQTLGLPEEEQQQQQEEEERVAEVPVAQQQGNWEMEDLEVDDEELLASLGEQGEADVLQAGPARDSGYETLQETSTPSSRSSFARSLLPSRSEISTPSHRSGLIQSNRVQVPPSSEQQDSDAIHQSSQEDNLAGDGFPDADFDDLPLDELDGIIFQENIASSKDSGHRNTSSSRSTGGFKGVSQPKTAPFEPRASSGSGTLEGSSFRSATQKRDHQGHFRETSHPPRPSESSAASEQAHQLQLNDVSSYMDEDMDCLFQEIKDGNGGNTPLCVQEEPRRDKESITGISGSSTKIMSSTPPGVTLTSTPFTYLCLLEDLMSKPHPQTIEIHIKAFIVTLRGKLSSSNGVWSISATISDGTGYLDVELSNQVLTDLLGFSVAEKMALKRDPARRGELDSGMRRCQEQLVDMCCIMTIVMEPENGRAVVAKAEPISERVFQELEHRRRK</sequence>
<dbReference type="GO" id="GO:0000712">
    <property type="term" value="P:resolution of meiotic recombination intermediates"/>
    <property type="evidence" value="ECO:0007669"/>
    <property type="project" value="TreeGrafter"/>
</dbReference>
<comment type="subcellular location">
    <subcellularLocation>
        <location evidence="1">Nucleus</location>
    </subcellularLocation>
</comment>
<feature type="compositionally biased region" description="Polar residues" evidence="7">
    <location>
        <begin position="368"/>
        <end position="386"/>
    </location>
</feature>
<organism evidence="11">
    <name type="scientific">Nothobranchius rachovii</name>
    <name type="common">bluefin notho</name>
    <dbReference type="NCBI Taxonomy" id="451742"/>
    <lineage>
        <taxon>Eukaryota</taxon>
        <taxon>Metazoa</taxon>
        <taxon>Chordata</taxon>
        <taxon>Craniata</taxon>
        <taxon>Vertebrata</taxon>
        <taxon>Euteleostomi</taxon>
        <taxon>Actinopterygii</taxon>
        <taxon>Neopterygii</taxon>
        <taxon>Teleostei</taxon>
        <taxon>Neoteleostei</taxon>
        <taxon>Acanthomorphata</taxon>
        <taxon>Ovalentaria</taxon>
        <taxon>Atherinomorphae</taxon>
        <taxon>Cyprinodontiformes</taxon>
        <taxon>Nothobranchiidae</taxon>
        <taxon>Nothobranchius</taxon>
    </lineage>
</organism>
<dbReference type="EMBL" id="HAEH01015135">
    <property type="protein sequence ID" value="SBS01944.1"/>
    <property type="molecule type" value="Transcribed_RNA"/>
</dbReference>
<dbReference type="GO" id="GO:0016604">
    <property type="term" value="C:nuclear body"/>
    <property type="evidence" value="ECO:0007669"/>
    <property type="project" value="TreeGrafter"/>
</dbReference>
<dbReference type="Pfam" id="PF08585">
    <property type="entry name" value="RMI1_N_C"/>
    <property type="match status" value="1"/>
</dbReference>
<feature type="compositionally biased region" description="Polar residues" evidence="7">
    <location>
        <begin position="303"/>
        <end position="327"/>
    </location>
</feature>
<feature type="compositionally biased region" description="Low complexity" evidence="7">
    <location>
        <begin position="284"/>
        <end position="302"/>
    </location>
</feature>
<evidence type="ECO:0000256" key="3">
    <source>
        <dbReference type="ARBA" id="ARBA00018987"/>
    </source>
</evidence>
<evidence type="ECO:0000256" key="6">
    <source>
        <dbReference type="ARBA" id="ARBA00024977"/>
    </source>
</evidence>
<evidence type="ECO:0000313" key="11">
    <source>
        <dbReference type="EMBL" id="SBS01944.1"/>
    </source>
</evidence>
<keyword evidence="4" id="KW-0235">DNA replication</keyword>
<evidence type="ECO:0000259" key="9">
    <source>
        <dbReference type="Pfam" id="PF16099"/>
    </source>
</evidence>
<feature type="compositionally biased region" description="Basic and acidic residues" evidence="7">
    <location>
        <begin position="421"/>
        <end position="434"/>
    </location>
</feature>
<feature type="compositionally biased region" description="Low complexity" evidence="7">
    <location>
        <begin position="439"/>
        <end position="450"/>
    </location>
</feature>
<reference evidence="11" key="2">
    <citation type="submission" date="2016-06" db="EMBL/GenBank/DDBJ databases">
        <title>The genome of a short-lived fish provides insights into sex chromosome evolution and the genetic control of aging.</title>
        <authorList>
            <person name="Reichwald K."/>
            <person name="Felder M."/>
            <person name="Petzold A."/>
            <person name="Koch P."/>
            <person name="Groth M."/>
            <person name="Platzer M."/>
        </authorList>
    </citation>
    <scope>NUCLEOTIDE SEQUENCE</scope>
    <source>
        <tissue evidence="11">Brain</tissue>
    </source>
</reference>
<protein>
    <recommendedName>
        <fullName evidence="3">RecQ-mediated genome instability protein 1</fullName>
    </recommendedName>
</protein>
<dbReference type="SMART" id="SM01161">
    <property type="entry name" value="DUF1767"/>
    <property type="match status" value="1"/>
</dbReference>
<proteinExistence type="inferred from homology"/>
<comment type="function">
    <text evidence="6">Essential component of the RMI complex, a complex that plays an important role in the processing of homologous recombination intermediates to limit DNA crossover formation in cells. Promotes TOP3A binding to double Holliday junctions (DHJ) and hence stimulates TOP3A-mediated dissolution. Required for BLM phosphorylation during mitosis. Within the BLM complex, required for BLM and TOP3A stability.</text>
</comment>
<feature type="compositionally biased region" description="Polar residues" evidence="7">
    <location>
        <begin position="405"/>
        <end position="419"/>
    </location>
</feature>
<dbReference type="Gene3D" id="1.10.8.1020">
    <property type="entry name" value="RecQ-mediated genome instability protein 1, N-terminal domain"/>
    <property type="match status" value="1"/>
</dbReference>